<accession>A0AB39C0Q0</accession>
<reference evidence="1" key="1">
    <citation type="submission" date="2024-06" db="EMBL/GenBank/DDBJ databases">
        <authorList>
            <person name="Agudelo-Romero P."/>
            <person name="Caparros-Martin J.A."/>
            <person name="Sharma A."/>
            <person name="Saladie M."/>
            <person name="Stick S.M."/>
            <person name="O'Gara F."/>
        </authorList>
    </citation>
    <scope>NUCLEOTIDE SEQUENCE</scope>
    <source>
        <strain evidence="1">VContig4</strain>
    </source>
</reference>
<proteinExistence type="predicted"/>
<organism evidence="1">
    <name type="scientific">Pakpunavirus sp</name>
    <dbReference type="NCBI Taxonomy" id="2833053"/>
    <lineage>
        <taxon>Viruses</taxon>
        <taxon>Duplodnaviria</taxon>
        <taxon>Heunggongvirae</taxon>
        <taxon>Uroviricota</taxon>
        <taxon>Caudoviricetes</taxon>
        <taxon>Vandenendeviridae</taxon>
        <taxon>Skurskavirinae</taxon>
        <taxon>Pakpunavirus</taxon>
    </lineage>
</organism>
<dbReference type="EMBL" id="PP986818">
    <property type="protein sequence ID" value="XDI97909.1"/>
    <property type="molecule type" value="Genomic_DNA"/>
</dbReference>
<evidence type="ECO:0008006" key="2">
    <source>
        <dbReference type="Google" id="ProtNLM"/>
    </source>
</evidence>
<name>A0AB39C0Q0_9CAUD</name>
<dbReference type="PROSITE" id="PS51257">
    <property type="entry name" value="PROKAR_LIPOPROTEIN"/>
    <property type="match status" value="1"/>
</dbReference>
<protein>
    <recommendedName>
        <fullName evidence="2">Lipoprotein</fullName>
    </recommendedName>
</protein>
<sequence>MIRYLILAALLLAGCDQYPVSIERTDAIVHIRLVDQIDYLQGYDALGLSRCANSVCVVEIRRDLYPACVSHEIRHVFEGDWHAGRETTEGC</sequence>
<evidence type="ECO:0000313" key="1">
    <source>
        <dbReference type="EMBL" id="XDI97909.1"/>
    </source>
</evidence>